<protein>
    <submittedName>
        <fullName evidence="5">DNA-binding IclR family transcriptional regulator</fullName>
    </submittedName>
</protein>
<gene>
    <name evidence="5" type="ORF">QO001_005729</name>
</gene>
<feature type="domain" description="IclR-ED" evidence="4">
    <location>
        <begin position="52"/>
        <end position="235"/>
    </location>
</feature>
<dbReference type="GO" id="GO:0003700">
    <property type="term" value="F:DNA-binding transcription factor activity"/>
    <property type="evidence" value="ECO:0007669"/>
    <property type="project" value="TreeGrafter"/>
</dbReference>
<evidence type="ECO:0000259" key="4">
    <source>
        <dbReference type="PROSITE" id="PS51078"/>
    </source>
</evidence>
<dbReference type="Pfam" id="PF09339">
    <property type="entry name" value="HTH_IclR"/>
    <property type="match status" value="1"/>
</dbReference>
<dbReference type="SUPFAM" id="SSF55781">
    <property type="entry name" value="GAF domain-like"/>
    <property type="match status" value="1"/>
</dbReference>
<dbReference type="Gene3D" id="3.30.450.40">
    <property type="match status" value="1"/>
</dbReference>
<dbReference type="PANTHER" id="PTHR30136:SF35">
    <property type="entry name" value="HTH-TYPE TRANSCRIPTIONAL REGULATOR RV1719"/>
    <property type="match status" value="1"/>
</dbReference>
<keyword evidence="1" id="KW-0805">Transcription regulation</keyword>
<dbReference type="GO" id="GO:0003677">
    <property type="term" value="F:DNA binding"/>
    <property type="evidence" value="ECO:0007669"/>
    <property type="project" value="UniProtKB-KW"/>
</dbReference>
<dbReference type="InterPro" id="IPR005471">
    <property type="entry name" value="Tscrpt_reg_IclR_N"/>
</dbReference>
<evidence type="ECO:0000256" key="3">
    <source>
        <dbReference type="ARBA" id="ARBA00023163"/>
    </source>
</evidence>
<dbReference type="Pfam" id="PF01614">
    <property type="entry name" value="IclR_C"/>
    <property type="match status" value="1"/>
</dbReference>
<proteinExistence type="predicted"/>
<dbReference type="InterPro" id="IPR014757">
    <property type="entry name" value="Tscrpt_reg_IclR_C"/>
</dbReference>
<evidence type="ECO:0000313" key="6">
    <source>
        <dbReference type="Proteomes" id="UP001223420"/>
    </source>
</evidence>
<dbReference type="GO" id="GO:0045892">
    <property type="term" value="P:negative regulation of DNA-templated transcription"/>
    <property type="evidence" value="ECO:0007669"/>
    <property type="project" value="TreeGrafter"/>
</dbReference>
<dbReference type="InterPro" id="IPR036390">
    <property type="entry name" value="WH_DNA-bd_sf"/>
</dbReference>
<dbReference type="Gene3D" id="1.10.10.10">
    <property type="entry name" value="Winged helix-like DNA-binding domain superfamily/Winged helix DNA-binding domain"/>
    <property type="match status" value="1"/>
</dbReference>
<dbReference type="AlphaFoldDB" id="A0AAJ1WYR7"/>
<evidence type="ECO:0000313" key="5">
    <source>
        <dbReference type="EMBL" id="MDQ0546777.1"/>
    </source>
</evidence>
<dbReference type="EMBL" id="JAUSWL010000017">
    <property type="protein sequence ID" value="MDQ0546777.1"/>
    <property type="molecule type" value="Genomic_DNA"/>
</dbReference>
<keyword evidence="3" id="KW-0804">Transcription</keyword>
<dbReference type="InterPro" id="IPR050707">
    <property type="entry name" value="HTH_MetabolicPath_Reg"/>
</dbReference>
<comment type="caution">
    <text evidence="5">The sequence shown here is derived from an EMBL/GenBank/DDBJ whole genome shotgun (WGS) entry which is preliminary data.</text>
</comment>
<reference evidence="5" key="1">
    <citation type="submission" date="2023-07" db="EMBL/GenBank/DDBJ databases">
        <title>Genomic Encyclopedia of Type Strains, Phase IV (KMG-IV): sequencing the most valuable type-strain genomes for metagenomic binning, comparative biology and taxonomic classification.</title>
        <authorList>
            <person name="Goeker M."/>
        </authorList>
    </citation>
    <scope>NUCLEOTIDE SEQUENCE</scope>
    <source>
        <strain evidence="5">DSM 19569</strain>
    </source>
</reference>
<name>A0AAJ1WYR7_9HYPH</name>
<organism evidence="5 6">
    <name type="scientific">Methylobacterium brachiatum</name>
    <dbReference type="NCBI Taxonomy" id="269660"/>
    <lineage>
        <taxon>Bacteria</taxon>
        <taxon>Pseudomonadati</taxon>
        <taxon>Pseudomonadota</taxon>
        <taxon>Alphaproteobacteria</taxon>
        <taxon>Hyphomicrobiales</taxon>
        <taxon>Methylobacteriaceae</taxon>
        <taxon>Methylobacterium</taxon>
    </lineage>
</organism>
<dbReference type="SUPFAM" id="SSF46785">
    <property type="entry name" value="Winged helix' DNA-binding domain"/>
    <property type="match status" value="1"/>
</dbReference>
<accession>A0AAJ1WYR7</accession>
<keyword evidence="2 5" id="KW-0238">DNA-binding</keyword>
<dbReference type="PROSITE" id="PS51078">
    <property type="entry name" value="ICLR_ED"/>
    <property type="match status" value="1"/>
</dbReference>
<dbReference type="InterPro" id="IPR029016">
    <property type="entry name" value="GAF-like_dom_sf"/>
</dbReference>
<dbReference type="PANTHER" id="PTHR30136">
    <property type="entry name" value="HELIX-TURN-HELIX TRANSCRIPTIONAL REGULATOR, ICLR FAMILY"/>
    <property type="match status" value="1"/>
</dbReference>
<dbReference type="InterPro" id="IPR036388">
    <property type="entry name" value="WH-like_DNA-bd_sf"/>
</dbReference>
<sequence>MFDEIQREARVSEIAERLNFPQSSTSVLLKCLAQMGYLDYDAGSRSFLPSPRVALLGAWLDKGPVRDGSLVRMLEHLSERTGGTVILAARNAIFSQYVHVLQARTAMRFHVPTGTRRLVVWSATGTALLADSPDAEISPLVRRTNAEAMAEQPPIQVAAVMANLARVRRDGHFFSRGLVTPGAGSIAVPLPKRIDRKGRPLAVAISGLVDEFERREAHIVATIQDAIARFLVHMD</sequence>
<dbReference type="Proteomes" id="UP001223420">
    <property type="component" value="Unassembled WGS sequence"/>
</dbReference>
<evidence type="ECO:0000256" key="2">
    <source>
        <dbReference type="ARBA" id="ARBA00023125"/>
    </source>
</evidence>
<evidence type="ECO:0000256" key="1">
    <source>
        <dbReference type="ARBA" id="ARBA00023015"/>
    </source>
</evidence>